<dbReference type="InterPro" id="IPR005467">
    <property type="entry name" value="His_kinase_dom"/>
</dbReference>
<dbReference type="Gene3D" id="3.30.565.10">
    <property type="entry name" value="Histidine kinase-like ATPase, C-terminal domain"/>
    <property type="match status" value="1"/>
</dbReference>
<dbReference type="FunFam" id="3.30.565.10:FF:000010">
    <property type="entry name" value="Sensor histidine kinase RcsC"/>
    <property type="match status" value="1"/>
</dbReference>
<evidence type="ECO:0000256" key="12">
    <source>
        <dbReference type="ARBA" id="ARBA00023012"/>
    </source>
</evidence>
<dbReference type="SMART" id="SM00304">
    <property type="entry name" value="HAMP"/>
    <property type="match status" value="1"/>
</dbReference>
<feature type="domain" description="PAC" evidence="23">
    <location>
        <begin position="589"/>
        <end position="641"/>
    </location>
</feature>
<dbReference type="SMART" id="SM00387">
    <property type="entry name" value="HATPase_c"/>
    <property type="match status" value="1"/>
</dbReference>
<dbReference type="CDD" id="cd00088">
    <property type="entry name" value="HPT"/>
    <property type="match status" value="1"/>
</dbReference>
<feature type="domain" description="PAS" evidence="22">
    <location>
        <begin position="516"/>
        <end position="562"/>
    </location>
</feature>
<keyword evidence="9" id="KW-0418">Kinase</keyword>
<dbReference type="SUPFAM" id="SSF52172">
    <property type="entry name" value="CheY-like"/>
    <property type="match status" value="1"/>
</dbReference>
<dbReference type="SMART" id="SM00091">
    <property type="entry name" value="PAS"/>
    <property type="match status" value="2"/>
</dbReference>
<keyword evidence="27" id="KW-1185">Reference proteome</keyword>
<dbReference type="Proteomes" id="UP000556026">
    <property type="component" value="Unassembled WGS sequence"/>
</dbReference>
<dbReference type="PROSITE" id="PS50109">
    <property type="entry name" value="HIS_KIN"/>
    <property type="match status" value="1"/>
</dbReference>
<dbReference type="Gene3D" id="3.40.50.2300">
    <property type="match status" value="1"/>
</dbReference>
<evidence type="ECO:0000256" key="7">
    <source>
        <dbReference type="ARBA" id="ARBA00022692"/>
    </source>
</evidence>
<accession>A0A6V8MEP8</accession>
<evidence type="ECO:0000256" key="1">
    <source>
        <dbReference type="ARBA" id="ARBA00000085"/>
    </source>
</evidence>
<dbReference type="Gene3D" id="1.20.120.160">
    <property type="entry name" value="HPT domain"/>
    <property type="match status" value="1"/>
</dbReference>
<keyword evidence="18" id="KW-0175">Coiled coil</keyword>
<proteinExistence type="predicted"/>
<dbReference type="InterPro" id="IPR036097">
    <property type="entry name" value="HisK_dim/P_sf"/>
</dbReference>
<dbReference type="PROSITE" id="PS50112">
    <property type="entry name" value="PAS"/>
    <property type="match status" value="2"/>
</dbReference>
<sequence>MRQPAGDYPCESFMPKLTLTTKISVMTSLLVAGVLSVMVFCTYLYLERQFMNTTARQQDSLVSLVADEIDSKLLLTQRQLVALAGTVRPELFQDPVQAERYLRLQPDELETFDNGLFLLDAQGTVIASNPPRPQINGGNMSYREYFQKTVQIRKSVISEPFLSLRRKLPIIVITAPIYTKDRHLVGMLCGSLDLLKANYLGKLAEARFGERGYFFLMNQNRDLLVHPDRSRILKHDVPPGGNRLVDAALAGFEGTSETVNTRGVPLISSCKRLKTNGWILVGNTPQVEAYAPLNKAKWYLFSALVSALCFTALATRFAMRQLSAPLFRFTRHVEAITGLEQEPEPVRIASDDEIGTLAAAFNRMVHEVHRQKRAALEQEAFRENLIQNSSVATYVLDREHRIIIWNRALEELTGVSAERMLGTREPWRPFYPAARPVLANLILDETLGEVDELYGVWGRSLLNAEGLYGEGWFRELNGRERFLCFDAAPIHNAAGEVIAVIETLRDITERKQAEESLQKLSLAVEQIPVTVMITDPRGVIEYVNPNFTAVTGYRPEEVVGRNASLVRSSWHYNDFFRELWQTILAGRVWRGELRNKKKNGELYWEAASITPLKGEKGEIRYFVAVKEDVTERRRAEEQLRQATAAAEAATRAKSQFLANMSHEIRTPINAAIGMLYLLQQTELSAAQKGYLEKAKSASNLLLRVINDILDFSKIEAGRLELECAPFSLASVLQELCQVASATVKEKPVELRLACGPEVPEFLSGDSLRLSQVLLNLMSNAIKFTEKGVVELAVDLLASGSGRSTLRFTVTDTGIGMTPEQQERLFSAFSQADASTTRRYGGTGLGLSISAQLVELMGGVIRVGSEAGQGSAFSFVASFATPSEEERLALAEQLRCLAPGAAVVDGCRGMCILLVEDNPINQEVACELLERQGARVVVAGNGAEALERLSEPGSLIHAVLMDVQMPVMDGLEATRRIRENPAWAELPVIAMTASALLRERELCREAGMNDQVTKPIIINELVATLLRWIPAAQLPAEPALPGAGTQETAGGLPERLPGLDLRRALATLESPALLRKLLQSFRKENLGLMDDIAAALAEQDLTRARRLVHTVKGVAGNLGALELARAARELEPLLGRDAAERAGALELLHSRLEELFASALLIGTGDPAQQPAPAPRALDLEQLGELCRRLASLLKADNLNALGVWEELKPQLPAENAARLEGPLEALDFQLASKVLDEVALDLEVAL</sequence>
<evidence type="ECO:0000259" key="21">
    <source>
        <dbReference type="PROSITE" id="PS50110"/>
    </source>
</evidence>
<dbReference type="Pfam" id="PF08448">
    <property type="entry name" value="PAS_4"/>
    <property type="match status" value="1"/>
</dbReference>
<name>A0A6V8MEP8_9BACT</name>
<dbReference type="EMBL" id="BLXX01000001">
    <property type="protein sequence ID" value="GFO58324.1"/>
    <property type="molecule type" value="Genomic_DNA"/>
</dbReference>
<evidence type="ECO:0000256" key="2">
    <source>
        <dbReference type="ARBA" id="ARBA00004651"/>
    </source>
</evidence>
<dbReference type="SMART" id="SM00073">
    <property type="entry name" value="HPT"/>
    <property type="match status" value="1"/>
</dbReference>
<keyword evidence="4" id="KW-1003">Cell membrane</keyword>
<evidence type="ECO:0000259" key="25">
    <source>
        <dbReference type="PROSITE" id="PS50894"/>
    </source>
</evidence>
<dbReference type="SMART" id="SM00388">
    <property type="entry name" value="HisKA"/>
    <property type="match status" value="1"/>
</dbReference>
<keyword evidence="10" id="KW-0067">ATP-binding</keyword>
<dbReference type="GO" id="GO:0000155">
    <property type="term" value="F:phosphorelay sensor kinase activity"/>
    <property type="evidence" value="ECO:0007669"/>
    <property type="project" value="InterPro"/>
</dbReference>
<dbReference type="SUPFAM" id="SSF55874">
    <property type="entry name" value="ATPase domain of HSP90 chaperone/DNA topoisomerase II/histidine kinase"/>
    <property type="match status" value="1"/>
</dbReference>
<keyword evidence="13 19" id="KW-0472">Membrane</keyword>
<evidence type="ECO:0000256" key="4">
    <source>
        <dbReference type="ARBA" id="ARBA00022475"/>
    </source>
</evidence>
<gene>
    <name evidence="26" type="ORF">GMST_06490</name>
</gene>
<dbReference type="PROSITE" id="PS50894">
    <property type="entry name" value="HPT"/>
    <property type="match status" value="1"/>
</dbReference>
<dbReference type="SUPFAM" id="SSF47226">
    <property type="entry name" value="Histidine-containing phosphotransfer domain, HPT domain"/>
    <property type="match status" value="1"/>
</dbReference>
<dbReference type="CDD" id="cd00130">
    <property type="entry name" value="PAS"/>
    <property type="match status" value="2"/>
</dbReference>
<dbReference type="SUPFAM" id="SSF47384">
    <property type="entry name" value="Homodimeric domain of signal transducing histidine kinase"/>
    <property type="match status" value="1"/>
</dbReference>
<reference evidence="27" key="1">
    <citation type="submission" date="2020-06" db="EMBL/GenBank/DDBJ databases">
        <title>Draft genomic sequence of Geomonas sp. Red330.</title>
        <authorList>
            <person name="Itoh H."/>
            <person name="Zhenxing X."/>
            <person name="Ushijima N."/>
            <person name="Masuda Y."/>
            <person name="Shiratori Y."/>
            <person name="Senoo K."/>
        </authorList>
    </citation>
    <scope>NUCLEOTIDE SEQUENCE [LARGE SCALE GENOMIC DNA]</scope>
    <source>
        <strain evidence="27">Red330</strain>
    </source>
</reference>
<dbReference type="InterPro" id="IPR003661">
    <property type="entry name" value="HisK_dim/P_dom"/>
</dbReference>
<keyword evidence="7 19" id="KW-0812">Transmembrane</keyword>
<dbReference type="PROSITE" id="PS50113">
    <property type="entry name" value="PAC"/>
    <property type="match status" value="2"/>
</dbReference>
<dbReference type="Pfam" id="PF00512">
    <property type="entry name" value="HisKA"/>
    <property type="match status" value="1"/>
</dbReference>
<evidence type="ECO:0000256" key="18">
    <source>
        <dbReference type="SAM" id="Coils"/>
    </source>
</evidence>
<evidence type="ECO:0000256" key="6">
    <source>
        <dbReference type="ARBA" id="ARBA00022679"/>
    </source>
</evidence>
<evidence type="ECO:0000313" key="27">
    <source>
        <dbReference type="Proteomes" id="UP000556026"/>
    </source>
</evidence>
<dbReference type="SUPFAM" id="SSF158472">
    <property type="entry name" value="HAMP domain-like"/>
    <property type="match status" value="1"/>
</dbReference>
<dbReference type="SMART" id="SM00448">
    <property type="entry name" value="REC"/>
    <property type="match status" value="1"/>
</dbReference>
<evidence type="ECO:0000256" key="9">
    <source>
        <dbReference type="ARBA" id="ARBA00022777"/>
    </source>
</evidence>
<dbReference type="CDD" id="cd17546">
    <property type="entry name" value="REC_hyHK_CKI1_RcsC-like"/>
    <property type="match status" value="1"/>
</dbReference>
<dbReference type="InterPro" id="IPR000700">
    <property type="entry name" value="PAS-assoc_C"/>
</dbReference>
<dbReference type="Pfam" id="PF01627">
    <property type="entry name" value="Hpt"/>
    <property type="match status" value="1"/>
</dbReference>
<dbReference type="SUPFAM" id="SSF103190">
    <property type="entry name" value="Sensory domain-like"/>
    <property type="match status" value="1"/>
</dbReference>
<evidence type="ECO:0000256" key="16">
    <source>
        <dbReference type="PROSITE-ProRule" id="PRU00110"/>
    </source>
</evidence>
<dbReference type="EC" id="2.7.13.3" evidence="3"/>
<evidence type="ECO:0000259" key="24">
    <source>
        <dbReference type="PROSITE" id="PS50885"/>
    </source>
</evidence>
<feature type="domain" description="PAC" evidence="23">
    <location>
        <begin position="467"/>
        <end position="519"/>
    </location>
</feature>
<keyword evidence="8" id="KW-0547">Nucleotide-binding</keyword>
<evidence type="ECO:0000256" key="5">
    <source>
        <dbReference type="ARBA" id="ARBA00022553"/>
    </source>
</evidence>
<keyword evidence="5 17" id="KW-0597">Phosphoprotein</keyword>
<keyword evidence="11 19" id="KW-1133">Transmembrane helix</keyword>
<dbReference type="Pfam" id="PF00072">
    <property type="entry name" value="Response_reg"/>
    <property type="match status" value="1"/>
</dbReference>
<organism evidence="26 27">
    <name type="scientific">Geomonas silvestris</name>
    <dbReference type="NCBI Taxonomy" id="2740184"/>
    <lineage>
        <taxon>Bacteria</taxon>
        <taxon>Pseudomonadati</taxon>
        <taxon>Thermodesulfobacteriota</taxon>
        <taxon>Desulfuromonadia</taxon>
        <taxon>Geobacterales</taxon>
        <taxon>Geobacteraceae</taxon>
        <taxon>Geomonas</taxon>
    </lineage>
</organism>
<evidence type="ECO:0000256" key="8">
    <source>
        <dbReference type="ARBA" id="ARBA00022741"/>
    </source>
</evidence>
<dbReference type="InterPro" id="IPR003594">
    <property type="entry name" value="HATPase_dom"/>
</dbReference>
<dbReference type="AlphaFoldDB" id="A0A6V8MEP8"/>
<dbReference type="Gene3D" id="1.10.287.130">
    <property type="match status" value="1"/>
</dbReference>
<feature type="domain" description="Response regulatory" evidence="21">
    <location>
        <begin position="910"/>
        <end position="1028"/>
    </location>
</feature>
<evidence type="ECO:0000256" key="19">
    <source>
        <dbReference type="SAM" id="Phobius"/>
    </source>
</evidence>
<dbReference type="CDD" id="cd16922">
    <property type="entry name" value="HATPase_EvgS-ArcB-TorS-like"/>
    <property type="match status" value="1"/>
</dbReference>
<dbReference type="Pfam" id="PF00672">
    <property type="entry name" value="HAMP"/>
    <property type="match status" value="1"/>
</dbReference>
<feature type="coiled-coil region" evidence="18">
    <location>
        <begin position="625"/>
        <end position="652"/>
    </location>
</feature>
<dbReference type="InterPro" id="IPR004358">
    <property type="entry name" value="Sig_transdc_His_kin-like_C"/>
</dbReference>
<dbReference type="PRINTS" id="PR00344">
    <property type="entry name" value="BCTRLSENSOR"/>
</dbReference>
<evidence type="ECO:0000256" key="15">
    <source>
        <dbReference type="ARBA" id="ARBA00068150"/>
    </source>
</evidence>
<dbReference type="PANTHER" id="PTHR45339">
    <property type="entry name" value="HYBRID SIGNAL TRANSDUCTION HISTIDINE KINASE J"/>
    <property type="match status" value="1"/>
</dbReference>
<evidence type="ECO:0000256" key="10">
    <source>
        <dbReference type="ARBA" id="ARBA00022840"/>
    </source>
</evidence>
<evidence type="ECO:0000256" key="11">
    <source>
        <dbReference type="ARBA" id="ARBA00022989"/>
    </source>
</evidence>
<evidence type="ECO:0000256" key="17">
    <source>
        <dbReference type="PROSITE-ProRule" id="PRU00169"/>
    </source>
</evidence>
<dbReference type="InterPro" id="IPR003660">
    <property type="entry name" value="HAMP_dom"/>
</dbReference>
<dbReference type="GO" id="GO:0005886">
    <property type="term" value="C:plasma membrane"/>
    <property type="evidence" value="ECO:0007669"/>
    <property type="project" value="UniProtKB-SubCell"/>
</dbReference>
<dbReference type="PANTHER" id="PTHR45339:SF1">
    <property type="entry name" value="HYBRID SIGNAL TRANSDUCTION HISTIDINE KINASE J"/>
    <property type="match status" value="1"/>
</dbReference>
<evidence type="ECO:0000256" key="14">
    <source>
        <dbReference type="ARBA" id="ARBA00064003"/>
    </source>
</evidence>
<dbReference type="InterPro" id="IPR036641">
    <property type="entry name" value="HPT_dom_sf"/>
</dbReference>
<comment type="subunit">
    <text evidence="14">At low DSF concentrations, interacts with RpfF.</text>
</comment>
<feature type="transmembrane region" description="Helical" evidence="19">
    <location>
        <begin position="298"/>
        <end position="319"/>
    </location>
</feature>
<evidence type="ECO:0000256" key="13">
    <source>
        <dbReference type="ARBA" id="ARBA00023136"/>
    </source>
</evidence>
<dbReference type="InterPro" id="IPR000014">
    <property type="entry name" value="PAS"/>
</dbReference>
<feature type="modified residue" description="4-aspartylphosphate" evidence="17">
    <location>
        <position position="961"/>
    </location>
</feature>
<comment type="caution">
    <text evidence="26">The sequence shown here is derived from an EMBL/GenBank/DDBJ whole genome shotgun (WGS) entry which is preliminary data.</text>
</comment>
<dbReference type="SUPFAM" id="SSF55785">
    <property type="entry name" value="PYP-like sensor domain (PAS domain)"/>
    <property type="match status" value="2"/>
</dbReference>
<dbReference type="InterPro" id="IPR001610">
    <property type="entry name" value="PAC"/>
</dbReference>
<dbReference type="InterPro" id="IPR033479">
    <property type="entry name" value="dCache_1"/>
</dbReference>
<comment type="subcellular location">
    <subcellularLocation>
        <location evidence="2">Cell membrane</location>
        <topology evidence="2">Multi-pass membrane protein</topology>
    </subcellularLocation>
</comment>
<dbReference type="NCBIfam" id="TIGR00229">
    <property type="entry name" value="sensory_box"/>
    <property type="match status" value="2"/>
</dbReference>
<dbReference type="PROSITE" id="PS50885">
    <property type="entry name" value="HAMP"/>
    <property type="match status" value="1"/>
</dbReference>
<dbReference type="CDD" id="cd12914">
    <property type="entry name" value="PDC1_DGC_like"/>
    <property type="match status" value="1"/>
</dbReference>
<feature type="domain" description="HPt" evidence="25">
    <location>
        <begin position="1069"/>
        <end position="1161"/>
    </location>
</feature>
<dbReference type="GO" id="GO:0005524">
    <property type="term" value="F:ATP binding"/>
    <property type="evidence" value="ECO:0007669"/>
    <property type="project" value="UniProtKB-KW"/>
</dbReference>
<evidence type="ECO:0000256" key="3">
    <source>
        <dbReference type="ARBA" id="ARBA00012438"/>
    </source>
</evidence>
<dbReference type="InterPro" id="IPR035965">
    <property type="entry name" value="PAS-like_dom_sf"/>
</dbReference>
<dbReference type="CDD" id="cd18774">
    <property type="entry name" value="PDC2_HK_sensor"/>
    <property type="match status" value="1"/>
</dbReference>
<dbReference type="SMART" id="SM00086">
    <property type="entry name" value="PAC"/>
    <property type="match status" value="2"/>
</dbReference>
<dbReference type="Gene3D" id="6.10.340.10">
    <property type="match status" value="1"/>
</dbReference>
<dbReference type="CDD" id="cd06225">
    <property type="entry name" value="HAMP"/>
    <property type="match status" value="1"/>
</dbReference>
<evidence type="ECO:0000259" key="20">
    <source>
        <dbReference type="PROSITE" id="PS50109"/>
    </source>
</evidence>
<keyword evidence="12" id="KW-0902">Two-component regulatory system</keyword>
<dbReference type="Pfam" id="PF02743">
    <property type="entry name" value="dCache_1"/>
    <property type="match status" value="1"/>
</dbReference>
<feature type="domain" description="Histidine kinase" evidence="20">
    <location>
        <begin position="659"/>
        <end position="880"/>
    </location>
</feature>
<dbReference type="CDD" id="cd00082">
    <property type="entry name" value="HisKA"/>
    <property type="match status" value="1"/>
</dbReference>
<dbReference type="PROSITE" id="PS50110">
    <property type="entry name" value="RESPONSE_REGULATORY"/>
    <property type="match status" value="1"/>
</dbReference>
<dbReference type="FunFam" id="1.10.287.130:FF:000002">
    <property type="entry name" value="Two-component osmosensing histidine kinase"/>
    <property type="match status" value="1"/>
</dbReference>
<dbReference type="InterPro" id="IPR008207">
    <property type="entry name" value="Sig_transdc_His_kin_Hpt_dom"/>
</dbReference>
<dbReference type="InterPro" id="IPR011006">
    <property type="entry name" value="CheY-like_superfamily"/>
</dbReference>
<evidence type="ECO:0000313" key="26">
    <source>
        <dbReference type="EMBL" id="GFO58324.1"/>
    </source>
</evidence>
<comment type="catalytic activity">
    <reaction evidence="1">
        <text>ATP + protein L-histidine = ADP + protein N-phospho-L-histidine.</text>
        <dbReference type="EC" id="2.7.13.3"/>
    </reaction>
</comment>
<feature type="domain" description="HAMP" evidence="24">
    <location>
        <begin position="320"/>
        <end position="373"/>
    </location>
</feature>
<dbReference type="InterPro" id="IPR001789">
    <property type="entry name" value="Sig_transdc_resp-reg_receiver"/>
</dbReference>
<feature type="modified residue" description="Phosphohistidine" evidence="16">
    <location>
        <position position="1108"/>
    </location>
</feature>
<evidence type="ECO:0000259" key="22">
    <source>
        <dbReference type="PROSITE" id="PS50112"/>
    </source>
</evidence>
<dbReference type="InterPro" id="IPR036890">
    <property type="entry name" value="HATPase_C_sf"/>
</dbReference>
<feature type="transmembrane region" description="Helical" evidence="19">
    <location>
        <begin position="23"/>
        <end position="46"/>
    </location>
</feature>
<keyword evidence="6" id="KW-0808">Transferase</keyword>
<dbReference type="Pfam" id="PF02518">
    <property type="entry name" value="HATPase_c"/>
    <property type="match status" value="1"/>
</dbReference>
<dbReference type="Gene3D" id="3.30.450.20">
    <property type="entry name" value="PAS domain"/>
    <property type="match status" value="3"/>
</dbReference>
<dbReference type="InterPro" id="IPR013656">
    <property type="entry name" value="PAS_4"/>
</dbReference>
<dbReference type="InterPro" id="IPR029151">
    <property type="entry name" value="Sensor-like_sf"/>
</dbReference>
<evidence type="ECO:0000259" key="23">
    <source>
        <dbReference type="PROSITE" id="PS50113"/>
    </source>
</evidence>
<feature type="domain" description="PAS" evidence="22">
    <location>
        <begin position="378"/>
        <end position="422"/>
    </location>
</feature>
<dbReference type="Pfam" id="PF13426">
    <property type="entry name" value="PAS_9"/>
    <property type="match status" value="1"/>
</dbReference>
<protein>
    <recommendedName>
        <fullName evidence="15">Sensory/regulatory protein RpfC</fullName>
        <ecNumber evidence="3">2.7.13.3</ecNumber>
    </recommendedName>
</protein>